<keyword evidence="2" id="KW-1185">Reference proteome</keyword>
<evidence type="ECO:0000313" key="2">
    <source>
        <dbReference type="Proteomes" id="UP000324091"/>
    </source>
</evidence>
<reference evidence="1 2" key="1">
    <citation type="submission" date="2019-04" db="EMBL/GenBank/DDBJ databases">
        <title>Chromosome genome assembly for Takifugu flavidus.</title>
        <authorList>
            <person name="Xiao S."/>
        </authorList>
    </citation>
    <scope>NUCLEOTIDE SEQUENCE [LARGE SCALE GENOMIC DNA]</scope>
    <source>
        <strain evidence="1">HTHZ2018</strain>
        <tissue evidence="1">Muscle</tissue>
    </source>
</reference>
<evidence type="ECO:0000313" key="1">
    <source>
        <dbReference type="EMBL" id="TWW77006.1"/>
    </source>
</evidence>
<proteinExistence type="predicted"/>
<gene>
    <name evidence="1" type="ORF">D4764_12G0003960</name>
</gene>
<organism evidence="1 2">
    <name type="scientific">Takifugu flavidus</name>
    <name type="common">sansaifugu</name>
    <dbReference type="NCBI Taxonomy" id="433684"/>
    <lineage>
        <taxon>Eukaryota</taxon>
        <taxon>Metazoa</taxon>
        <taxon>Chordata</taxon>
        <taxon>Craniata</taxon>
        <taxon>Vertebrata</taxon>
        <taxon>Euteleostomi</taxon>
        <taxon>Actinopterygii</taxon>
        <taxon>Neopterygii</taxon>
        <taxon>Teleostei</taxon>
        <taxon>Neoteleostei</taxon>
        <taxon>Acanthomorphata</taxon>
        <taxon>Eupercaria</taxon>
        <taxon>Tetraodontiformes</taxon>
        <taxon>Tetradontoidea</taxon>
        <taxon>Tetraodontidae</taxon>
        <taxon>Takifugu</taxon>
    </lineage>
</organism>
<protein>
    <submittedName>
        <fullName evidence="1">Uncharacterized protein</fullName>
    </submittedName>
</protein>
<dbReference type="Proteomes" id="UP000324091">
    <property type="component" value="Chromosome 12"/>
</dbReference>
<sequence length="42" mass="4375">MSPRSGWPSGPLERHHGPVGLVLLSVAGFSPPGPRVSHVTAF</sequence>
<accession>A0A5C6PCR7</accession>
<name>A0A5C6PCR7_9TELE</name>
<dbReference type="AlphaFoldDB" id="A0A5C6PCR7"/>
<comment type="caution">
    <text evidence="1">The sequence shown here is derived from an EMBL/GenBank/DDBJ whole genome shotgun (WGS) entry which is preliminary data.</text>
</comment>
<dbReference type="EMBL" id="RHFK02000004">
    <property type="protein sequence ID" value="TWW77006.1"/>
    <property type="molecule type" value="Genomic_DNA"/>
</dbReference>